<dbReference type="PANTHER" id="PTHR28657">
    <property type="entry name" value="INDOLEAMINE 2,3-DIOXYGENASE"/>
    <property type="match status" value="1"/>
</dbReference>
<sequence>MVQRGHFLDAQSAKDDGRACDAEEDACEEVSSCSTLRQMLAALARSMPKSAYTPMESSARPDTSTLAAADFDVDVRSGFLPPEPPISRLDGPHYDVRTHAASIEPSFWEDMLAWGKAIPIRVGAQYDNAEQTKEAHVWHSAIRAMPVCMPSGAFLSDIRRARRACLVLAFLSHMYIHAQPDLGQYEQDEHKAEEIARVKRSRHGAEGKDDFVSRLPASLAVPWKLVNEQLGLPPVLTYATTVLWNWALEDPAAGMQLSNLRILETFTDTESEAHFYRISLLIELQGVEAITLMRISLNEAFARDALAYQRLASYLTELAATIKKLTRLLADMYTGCDPMTFYHEIRPWFKAGDSMWSYEHGVRRSGWLLEGAEQEWVNWTGPSAGQSTLIHALDLFLDVDHARRKRGAEYDGNSSDTSFMERMQAYMPRYHREFLRHLQYGIQVEPVSGSLRADGAVETSDHPIRSMALLSSLDNADHALVQAYDAALQALRSFRDEHMRIATRYIVKPAKAAAAEEIRGTGGTALIRFLSDCRTNTTNAMVKRHIHNAP</sequence>
<protein>
    <recommendedName>
        <fullName evidence="7">Indoleamine 2,3-dioxygenase</fullName>
    </recommendedName>
</protein>
<dbReference type="GO" id="GO:0033754">
    <property type="term" value="F:indoleamine 2,3-dioxygenase activity"/>
    <property type="evidence" value="ECO:0007669"/>
    <property type="project" value="TreeGrafter"/>
</dbReference>
<evidence type="ECO:0000256" key="3">
    <source>
        <dbReference type="ARBA" id="ARBA00023004"/>
    </source>
</evidence>
<evidence type="ECO:0000313" key="5">
    <source>
        <dbReference type="EMBL" id="PKI83766.1"/>
    </source>
</evidence>
<comment type="similarity">
    <text evidence="1">Belongs to the indoleamine 2,3-dioxygenase family.</text>
</comment>
<dbReference type="InterPro" id="IPR037217">
    <property type="entry name" value="Trp/Indoleamine_2_3_dOase-like"/>
</dbReference>
<dbReference type="InterPro" id="IPR000898">
    <property type="entry name" value="Indolamine_dOase"/>
</dbReference>
<keyword evidence="6" id="KW-1185">Reference proteome</keyword>
<dbReference type="GO" id="GO:0046872">
    <property type="term" value="F:metal ion binding"/>
    <property type="evidence" value="ECO:0007669"/>
    <property type="project" value="UniProtKB-KW"/>
</dbReference>
<dbReference type="OrthoDB" id="540174at2759"/>
<feature type="binding site" description="proximal binding residue" evidence="4">
    <location>
        <position position="498"/>
    </location>
    <ligand>
        <name>heme b</name>
        <dbReference type="ChEBI" id="CHEBI:60344"/>
    </ligand>
    <ligandPart>
        <name>Fe</name>
        <dbReference type="ChEBI" id="CHEBI:18248"/>
    </ligandPart>
</feature>
<dbReference type="GO" id="GO:0034354">
    <property type="term" value="P:'de novo' NAD+ biosynthetic process from L-tryptophan"/>
    <property type="evidence" value="ECO:0007669"/>
    <property type="project" value="TreeGrafter"/>
</dbReference>
<name>A0A2N1JB48_9BASI</name>
<organism evidence="5 6">
    <name type="scientific">Malassezia vespertilionis</name>
    <dbReference type="NCBI Taxonomy" id="2020962"/>
    <lineage>
        <taxon>Eukaryota</taxon>
        <taxon>Fungi</taxon>
        <taxon>Dikarya</taxon>
        <taxon>Basidiomycota</taxon>
        <taxon>Ustilaginomycotina</taxon>
        <taxon>Malasseziomycetes</taxon>
        <taxon>Malasseziales</taxon>
        <taxon>Malasseziaceae</taxon>
        <taxon>Malassezia</taxon>
    </lineage>
</organism>
<evidence type="ECO:0000256" key="2">
    <source>
        <dbReference type="ARBA" id="ARBA00022723"/>
    </source>
</evidence>
<evidence type="ECO:0000256" key="4">
    <source>
        <dbReference type="PIRSR" id="PIRSR600898-1"/>
    </source>
</evidence>
<dbReference type="GO" id="GO:0005737">
    <property type="term" value="C:cytoplasm"/>
    <property type="evidence" value="ECO:0007669"/>
    <property type="project" value="TreeGrafter"/>
</dbReference>
<evidence type="ECO:0000313" key="6">
    <source>
        <dbReference type="Proteomes" id="UP000232875"/>
    </source>
</evidence>
<gene>
    <name evidence="5" type="ORF">MVES_002578</name>
</gene>
<dbReference type="AlphaFoldDB" id="A0A2N1JB48"/>
<dbReference type="GO" id="GO:0019441">
    <property type="term" value="P:L-tryptophan catabolic process to kynurenine"/>
    <property type="evidence" value="ECO:0007669"/>
    <property type="project" value="InterPro"/>
</dbReference>
<keyword evidence="2 4" id="KW-0479">Metal-binding</keyword>
<dbReference type="GO" id="GO:0020037">
    <property type="term" value="F:heme binding"/>
    <property type="evidence" value="ECO:0007669"/>
    <property type="project" value="InterPro"/>
</dbReference>
<dbReference type="STRING" id="2020962.A0A2N1JB48"/>
<dbReference type="Gene3D" id="1.20.58.480">
    <property type="match status" value="1"/>
</dbReference>
<reference evidence="5 6" key="1">
    <citation type="submission" date="2017-10" db="EMBL/GenBank/DDBJ databases">
        <title>A novel species of cold-tolerant Malassezia isolated from bats.</title>
        <authorList>
            <person name="Lorch J.M."/>
            <person name="Palmer J.M."/>
            <person name="Vanderwolf K.J."/>
            <person name="Schmidt K.Z."/>
            <person name="Verant M.L."/>
            <person name="Weller T.J."/>
            <person name="Blehert D.S."/>
        </authorList>
    </citation>
    <scope>NUCLEOTIDE SEQUENCE [LARGE SCALE GENOMIC DNA]</scope>
    <source>
        <strain evidence="5 6">NWHC:44797-103</strain>
    </source>
</reference>
<evidence type="ECO:0008006" key="7">
    <source>
        <dbReference type="Google" id="ProtNLM"/>
    </source>
</evidence>
<evidence type="ECO:0000256" key="1">
    <source>
        <dbReference type="ARBA" id="ARBA00007119"/>
    </source>
</evidence>
<proteinExistence type="inferred from homology"/>
<keyword evidence="4" id="KW-0349">Heme</keyword>
<dbReference type="SUPFAM" id="SSF140959">
    <property type="entry name" value="Indolic compounds 2,3-dioxygenase-like"/>
    <property type="match status" value="1"/>
</dbReference>
<keyword evidence="3 4" id="KW-0408">Iron</keyword>
<dbReference type="Proteomes" id="UP000232875">
    <property type="component" value="Unassembled WGS sequence"/>
</dbReference>
<dbReference type="Pfam" id="PF01231">
    <property type="entry name" value="IDO"/>
    <property type="match status" value="1"/>
</dbReference>
<accession>A0A2N1JB48</accession>
<dbReference type="EMBL" id="KZ454991">
    <property type="protein sequence ID" value="PKI83766.1"/>
    <property type="molecule type" value="Genomic_DNA"/>
</dbReference>
<dbReference type="PANTHER" id="PTHR28657:SF5">
    <property type="entry name" value="INDOLEAMINE 2,3-DIOXYGENASE"/>
    <property type="match status" value="1"/>
</dbReference>